<evidence type="ECO:0000313" key="2">
    <source>
        <dbReference type="Proteomes" id="UP001597512"/>
    </source>
</evidence>
<keyword evidence="2" id="KW-1185">Reference proteome</keyword>
<sequence>MKQLKYGFYGEDDAHKIFLHNYLNHFSDTVLFERDEAFCEKFRANNKKQVDTKFAIVARTGFGWYEHQVFFVVRDVDSIQPQEFDERYTHFAKEQIDKLLIALPVQCIEHWLWYLKYKKDNPALTKNISLDSQPRKKVKFILYGYEDPPNELSNPVVDELSKSFDIDWLLQRSDSFKHFHNQVVAFLTQYNKTQQI</sequence>
<evidence type="ECO:0008006" key="3">
    <source>
        <dbReference type="Google" id="ProtNLM"/>
    </source>
</evidence>
<comment type="caution">
    <text evidence="1">The sequence shown here is derived from an EMBL/GenBank/DDBJ whole genome shotgun (WGS) entry which is preliminary data.</text>
</comment>
<dbReference type="RefSeq" id="WP_381508472.1">
    <property type="nucleotide sequence ID" value="NZ_JBHUOM010000048.1"/>
</dbReference>
<proteinExistence type="predicted"/>
<dbReference type="EMBL" id="JBHUOM010000048">
    <property type="protein sequence ID" value="MFD2937940.1"/>
    <property type="molecule type" value="Genomic_DNA"/>
</dbReference>
<name>A0ABW6AUK2_9BACT</name>
<dbReference type="Proteomes" id="UP001597512">
    <property type="component" value="Unassembled WGS sequence"/>
</dbReference>
<reference evidence="2" key="1">
    <citation type="journal article" date="2019" name="Int. J. Syst. Evol. Microbiol.">
        <title>The Global Catalogue of Microorganisms (GCM) 10K type strain sequencing project: providing services to taxonomists for standard genome sequencing and annotation.</title>
        <authorList>
            <consortium name="The Broad Institute Genomics Platform"/>
            <consortium name="The Broad Institute Genome Sequencing Center for Infectious Disease"/>
            <person name="Wu L."/>
            <person name="Ma J."/>
        </authorList>
    </citation>
    <scope>NUCLEOTIDE SEQUENCE [LARGE SCALE GENOMIC DNA]</scope>
    <source>
        <strain evidence="2">KCTC 52490</strain>
    </source>
</reference>
<accession>A0ABW6AUK2</accession>
<organism evidence="1 2">
    <name type="scientific">Spirosoma flavum</name>
    <dbReference type="NCBI Taxonomy" id="2048557"/>
    <lineage>
        <taxon>Bacteria</taxon>
        <taxon>Pseudomonadati</taxon>
        <taxon>Bacteroidota</taxon>
        <taxon>Cytophagia</taxon>
        <taxon>Cytophagales</taxon>
        <taxon>Cytophagaceae</taxon>
        <taxon>Spirosoma</taxon>
    </lineage>
</organism>
<protein>
    <recommendedName>
        <fullName evidence="3">DUF4276 family protein</fullName>
    </recommendedName>
</protein>
<gene>
    <name evidence="1" type="ORF">ACFS25_29515</name>
</gene>
<evidence type="ECO:0000313" key="1">
    <source>
        <dbReference type="EMBL" id="MFD2937940.1"/>
    </source>
</evidence>